<protein>
    <submittedName>
        <fullName evidence="1">Uncharacterized protein</fullName>
    </submittedName>
</protein>
<keyword evidence="2" id="KW-1185">Reference proteome</keyword>
<evidence type="ECO:0000313" key="1">
    <source>
        <dbReference type="EMBL" id="BAA30220.1"/>
    </source>
</evidence>
<dbReference type="EMBL" id="BA000001">
    <property type="protein sequence ID" value="BAA30220.1"/>
    <property type="molecule type" value="Genomic_DNA"/>
</dbReference>
<dbReference type="EnsemblBacteria" id="BAA30220">
    <property type="protein sequence ID" value="BAA30220"/>
    <property type="gene ID" value="BAA30220"/>
</dbReference>
<accession>O58848</accession>
<organism evidence="1 2">
    <name type="scientific">Pyrococcus horikoshii (strain ATCC 700860 / DSM 12428 / JCM 9974 / NBRC 100139 / OT-3)</name>
    <dbReference type="NCBI Taxonomy" id="70601"/>
    <lineage>
        <taxon>Archaea</taxon>
        <taxon>Methanobacteriati</taxon>
        <taxon>Methanobacteriota</taxon>
        <taxon>Thermococci</taxon>
        <taxon>Thermococcales</taxon>
        <taxon>Thermococcaceae</taxon>
        <taxon>Pyrococcus</taxon>
    </lineage>
</organism>
<dbReference type="Proteomes" id="UP000000752">
    <property type="component" value="Chromosome"/>
</dbReference>
<sequence length="103" mass="11110">MDLVTSNASSRISFISSTLSIFGISRCSTSCLPHPYKNSRPFSGPRNLYTNSIKDLSEVSPISCTLPSPNFSTPSLVRTKESLMLTASLRTSSIGIIPLLVLT</sequence>
<dbReference type="PIR" id="B71053">
    <property type="entry name" value="B71053"/>
</dbReference>
<dbReference type="KEGG" id="pho:PH1121"/>
<evidence type="ECO:0000313" key="2">
    <source>
        <dbReference type="Proteomes" id="UP000000752"/>
    </source>
</evidence>
<reference evidence="1 2" key="1">
    <citation type="journal article" date="1998" name="DNA Res.">
        <title>Complete sequence and gene organization of the genome of a hyper-thermophilic archaebacterium, Pyrococcus horikoshii OT3.</title>
        <authorList>
            <person name="Kawarabayasi Y."/>
            <person name="Sawada M."/>
            <person name="Horikawa H."/>
            <person name="Haikawa Y."/>
            <person name="Hino Y."/>
            <person name="Yamamoto S."/>
            <person name="Sekine M."/>
            <person name="Baba S."/>
            <person name="Kosugi H."/>
            <person name="Hosoyama A."/>
            <person name="Nagai Y."/>
            <person name="Sakai M."/>
            <person name="Ogura K."/>
            <person name="Otuka R."/>
            <person name="Nakazawa H."/>
            <person name="Takamiya M."/>
            <person name="Ohfuku Y."/>
            <person name="Funahashi T."/>
            <person name="Tanaka T."/>
            <person name="Kudoh Y."/>
            <person name="Yamazaki J."/>
            <person name="Kushida N."/>
            <person name="Oguchi A."/>
            <person name="Aoki K."/>
            <person name="Nakamura Y."/>
            <person name="Robb T.F."/>
            <person name="Horikoshi K."/>
            <person name="Masuchi Y."/>
            <person name="Shizuya H."/>
            <person name="Kikuchi H."/>
        </authorList>
    </citation>
    <scope>NUCLEOTIDE SEQUENCE [LARGE SCALE GENOMIC DNA]</scope>
    <source>
        <strain evidence="2">ATCC 700860 / DSM 12428 / JCM 9974 / NBRC 100139 / OT-3</strain>
    </source>
</reference>
<gene>
    <name evidence="1" type="ordered locus">PH1121</name>
</gene>
<dbReference type="AlphaFoldDB" id="O58848"/>
<name>O58848_PYRHO</name>
<proteinExistence type="predicted"/>